<dbReference type="EMBL" id="LN891205">
    <property type="protein sequence ID" value="CUS07487.1"/>
    <property type="molecule type" value="Genomic_DNA"/>
</dbReference>
<dbReference type="SUPFAM" id="SSF47323">
    <property type="entry name" value="Anticodon-binding domain of a subclass of class I aminoacyl-tRNA synthetases"/>
    <property type="match status" value="1"/>
</dbReference>
<evidence type="ECO:0000256" key="7">
    <source>
        <dbReference type="ARBA" id="ARBA00023146"/>
    </source>
</evidence>
<keyword evidence="7 10" id="KW-0030">Aminoacyl-tRNA synthetase</keyword>
<keyword evidence="3 10" id="KW-0436">Ligase</keyword>
<evidence type="ECO:0000256" key="6">
    <source>
        <dbReference type="ARBA" id="ARBA00022917"/>
    </source>
</evidence>
<comment type="catalytic activity">
    <reaction evidence="8">
        <text>tRNA(Met) + L-methionine + ATP = L-methionyl-tRNA(Met) + AMP + diphosphate</text>
        <dbReference type="Rhea" id="RHEA:13481"/>
        <dbReference type="Rhea" id="RHEA-COMP:9667"/>
        <dbReference type="Rhea" id="RHEA-COMP:9698"/>
        <dbReference type="ChEBI" id="CHEBI:30616"/>
        <dbReference type="ChEBI" id="CHEBI:33019"/>
        <dbReference type="ChEBI" id="CHEBI:57844"/>
        <dbReference type="ChEBI" id="CHEBI:78442"/>
        <dbReference type="ChEBI" id="CHEBI:78530"/>
        <dbReference type="ChEBI" id="CHEBI:456215"/>
        <dbReference type="EC" id="6.1.1.10"/>
    </reaction>
</comment>
<keyword evidence="13" id="KW-1185">Reference proteome</keyword>
<dbReference type="InterPro" id="IPR009080">
    <property type="entry name" value="tRNAsynth_Ia_anticodon-bd"/>
</dbReference>
<dbReference type="PANTHER" id="PTHR43326">
    <property type="entry name" value="METHIONYL-TRNA SYNTHETASE"/>
    <property type="match status" value="1"/>
</dbReference>
<evidence type="ECO:0000256" key="5">
    <source>
        <dbReference type="ARBA" id="ARBA00022840"/>
    </source>
</evidence>
<dbReference type="InterPro" id="IPR014729">
    <property type="entry name" value="Rossmann-like_a/b/a_fold"/>
</dbReference>
<dbReference type="CDD" id="cd00814">
    <property type="entry name" value="MetRS_core"/>
    <property type="match status" value="1"/>
</dbReference>
<dbReference type="InterPro" id="IPR015413">
    <property type="entry name" value="Methionyl/Leucyl_tRNA_Synth"/>
</dbReference>
<dbReference type="GO" id="GO:0005739">
    <property type="term" value="C:mitochondrion"/>
    <property type="evidence" value="ECO:0007669"/>
    <property type="project" value="UniProtKB-ARBA"/>
</dbReference>
<dbReference type="GO" id="GO:0006431">
    <property type="term" value="P:methionyl-tRNA aminoacylation"/>
    <property type="evidence" value="ECO:0007669"/>
    <property type="project" value="InterPro"/>
</dbReference>
<accession>A0A292PLX1</accession>
<dbReference type="Gene3D" id="1.10.730.10">
    <property type="entry name" value="Isoleucyl-tRNA Synthetase, Domain 1"/>
    <property type="match status" value="1"/>
</dbReference>
<dbReference type="InterPro" id="IPR023457">
    <property type="entry name" value="Met-tRNA_synth_2"/>
</dbReference>
<evidence type="ECO:0000259" key="11">
    <source>
        <dbReference type="Pfam" id="PF09334"/>
    </source>
</evidence>
<dbReference type="NCBIfam" id="TIGR00398">
    <property type="entry name" value="metG"/>
    <property type="match status" value="1"/>
</dbReference>
<keyword evidence="5 10" id="KW-0067">ATP-binding</keyword>
<evidence type="ECO:0000313" key="13">
    <source>
        <dbReference type="Proteomes" id="UP001412239"/>
    </source>
</evidence>
<evidence type="ECO:0000256" key="8">
    <source>
        <dbReference type="ARBA" id="ARBA00047364"/>
    </source>
</evidence>
<name>A0A292PLX1_9PEZI</name>
<dbReference type="PRINTS" id="PR01041">
    <property type="entry name" value="TRNASYNTHMET"/>
</dbReference>
<dbReference type="EC" id="6.1.1.10" evidence="2"/>
<keyword evidence="6 10" id="KW-0648">Protein biosynthesis</keyword>
<gene>
    <name evidence="12" type="ORF">GSTUAT00008435001</name>
</gene>
<dbReference type="Gene3D" id="3.40.50.620">
    <property type="entry name" value="HUPs"/>
    <property type="match status" value="1"/>
</dbReference>
<sequence>MVLADVLKRWQLLLGREALLSTGTDEHGMKIQQAAAMANTPPREFCDMIAGTFKNLAIEANVSYDFFIRTSSPVHAEAVEHIWHRLQDSGYIYASKHSGWYSVSDETFYPSSGVTSVVDARSGRKQKVSIETQKVVEWTEEINYHFRLSSLAPQLLEFYRANPDWIVPHARYKEVIAAVESGLEDLSISRPRHRLHWGIPVPTDSTQTIYVWLDALTNYLTNTAYPTWPPPSTSFWPADTHVIGKDILRFHAIYWPAFLLALNLPLPHRILTHAHWTMNHRKMSKSTGNAVNPFFALNRFGVDAMRFYLLHEGGIADDGDYDVRSVVERYKKGCADGLGNLAGRIRGRRLDLERAVKRSSGLNMSELPPADQAHYNLLRETPLLAAGKMKDLHPNLALKDIMNAVYETNKYLQHAAPWSISHPAQQDLPVYLSAEAVRIAGILLQPFMPGKMKELLDGLGVRTDRRGFGHAAVGGDREYGAAVVGREEHAAEGGKRRRRGVLFPPLDEGFDE</sequence>
<dbReference type="InterPro" id="IPR033911">
    <property type="entry name" value="MetRS_core"/>
</dbReference>
<dbReference type="FunFam" id="2.170.220.10:FF:000001">
    <property type="entry name" value="methionine--tRNA ligase, mitochondrial"/>
    <property type="match status" value="1"/>
</dbReference>
<comment type="similarity">
    <text evidence="1 10">Belongs to the class-I aminoacyl-tRNA synthetase family.</text>
</comment>
<evidence type="ECO:0000256" key="9">
    <source>
        <dbReference type="ARBA" id="ARBA00068817"/>
    </source>
</evidence>
<dbReference type="PANTHER" id="PTHR43326:SF1">
    <property type="entry name" value="METHIONINE--TRNA LIGASE, MITOCHONDRIAL"/>
    <property type="match status" value="1"/>
</dbReference>
<dbReference type="GO" id="GO:0005524">
    <property type="term" value="F:ATP binding"/>
    <property type="evidence" value="ECO:0007669"/>
    <property type="project" value="UniProtKB-KW"/>
</dbReference>
<evidence type="ECO:0000256" key="10">
    <source>
        <dbReference type="RuleBase" id="RU363039"/>
    </source>
</evidence>
<keyword evidence="4 10" id="KW-0547">Nucleotide-binding</keyword>
<dbReference type="AlphaFoldDB" id="A0A292PLX1"/>
<feature type="domain" description="Methionyl/Leucyl tRNA synthetase" evidence="11">
    <location>
        <begin position="2"/>
        <end position="345"/>
    </location>
</feature>
<dbReference type="Proteomes" id="UP001412239">
    <property type="component" value="Unassembled WGS sequence"/>
</dbReference>
<proteinExistence type="inferred from homology"/>
<organism evidence="12 13">
    <name type="scientific">Tuber aestivum</name>
    <name type="common">summer truffle</name>
    <dbReference type="NCBI Taxonomy" id="59557"/>
    <lineage>
        <taxon>Eukaryota</taxon>
        <taxon>Fungi</taxon>
        <taxon>Dikarya</taxon>
        <taxon>Ascomycota</taxon>
        <taxon>Pezizomycotina</taxon>
        <taxon>Pezizomycetes</taxon>
        <taxon>Pezizales</taxon>
        <taxon>Tuberaceae</taxon>
        <taxon>Tuber</taxon>
    </lineage>
</organism>
<dbReference type="InterPro" id="IPR014758">
    <property type="entry name" value="Met-tRNA_synth"/>
</dbReference>
<reference evidence="12" key="1">
    <citation type="submission" date="2015-10" db="EMBL/GenBank/DDBJ databases">
        <authorList>
            <person name="Regsiter A."/>
            <person name="william w."/>
        </authorList>
    </citation>
    <scope>NUCLEOTIDE SEQUENCE</scope>
    <source>
        <strain evidence="12">Montdore</strain>
    </source>
</reference>
<dbReference type="SUPFAM" id="SSF52374">
    <property type="entry name" value="Nucleotidylyl transferase"/>
    <property type="match status" value="1"/>
</dbReference>
<evidence type="ECO:0000256" key="2">
    <source>
        <dbReference type="ARBA" id="ARBA00012838"/>
    </source>
</evidence>
<protein>
    <recommendedName>
        <fullName evidence="9">Probable methionine--tRNA ligase, mitochondrial</fullName>
        <ecNumber evidence="2">6.1.1.10</ecNumber>
    </recommendedName>
</protein>
<evidence type="ECO:0000256" key="3">
    <source>
        <dbReference type="ARBA" id="ARBA00022598"/>
    </source>
</evidence>
<dbReference type="Gene3D" id="2.170.220.10">
    <property type="match status" value="1"/>
</dbReference>
<dbReference type="Pfam" id="PF09334">
    <property type="entry name" value="tRNA-synt_1g"/>
    <property type="match status" value="1"/>
</dbReference>
<evidence type="ECO:0000313" key="12">
    <source>
        <dbReference type="EMBL" id="CUS07487.1"/>
    </source>
</evidence>
<evidence type="ECO:0000256" key="1">
    <source>
        <dbReference type="ARBA" id="ARBA00005594"/>
    </source>
</evidence>
<dbReference type="GO" id="GO:0004825">
    <property type="term" value="F:methionine-tRNA ligase activity"/>
    <property type="evidence" value="ECO:0007669"/>
    <property type="project" value="UniProtKB-EC"/>
</dbReference>
<evidence type="ECO:0000256" key="4">
    <source>
        <dbReference type="ARBA" id="ARBA00022741"/>
    </source>
</evidence>